<name>A0ABP7N7H5_9MICO</name>
<accession>A0ABP7N7H5</accession>
<reference evidence="3" key="1">
    <citation type="journal article" date="2019" name="Int. J. Syst. Evol. Microbiol.">
        <title>The Global Catalogue of Microorganisms (GCM) 10K type strain sequencing project: providing services to taxonomists for standard genome sequencing and annotation.</title>
        <authorList>
            <consortium name="The Broad Institute Genomics Platform"/>
            <consortium name="The Broad Institute Genome Sequencing Center for Infectious Disease"/>
            <person name="Wu L."/>
            <person name="Ma J."/>
        </authorList>
    </citation>
    <scope>NUCLEOTIDE SEQUENCE [LARGE SCALE GENOMIC DNA]</scope>
    <source>
        <strain evidence="3">JCM 17024</strain>
    </source>
</reference>
<evidence type="ECO:0000256" key="1">
    <source>
        <dbReference type="SAM" id="MobiDB-lite"/>
    </source>
</evidence>
<protein>
    <submittedName>
        <fullName evidence="2">Uncharacterized protein</fullName>
    </submittedName>
</protein>
<feature type="compositionally biased region" description="Basic and acidic residues" evidence="1">
    <location>
        <begin position="21"/>
        <end position="39"/>
    </location>
</feature>
<sequence length="176" mass="19315">MVAAFDPKKESPERVGLTFRPAREPREETETDAVGRRPRDLVDRPDMFGQWGKPMRAAVGVDPADAAFIAANVQHWVANAIREEVAMERSNLASVLPSLDPTSPEVTFERVARLRRGEIPMTLTDLLVWSRRFGSVRDIVTSTLADAPHAASRLSPPSDGGMGPVISTGRTGRRDD</sequence>
<gene>
    <name evidence="2" type="ORF">GCM10022383_16450</name>
</gene>
<evidence type="ECO:0000313" key="3">
    <source>
        <dbReference type="Proteomes" id="UP001501591"/>
    </source>
</evidence>
<proteinExistence type="predicted"/>
<evidence type="ECO:0000313" key="2">
    <source>
        <dbReference type="EMBL" id="GAA3939140.1"/>
    </source>
</evidence>
<feature type="region of interest" description="Disordered" evidence="1">
    <location>
        <begin position="1"/>
        <end position="39"/>
    </location>
</feature>
<dbReference type="Proteomes" id="UP001501591">
    <property type="component" value="Unassembled WGS sequence"/>
</dbReference>
<feature type="region of interest" description="Disordered" evidence="1">
    <location>
        <begin position="147"/>
        <end position="176"/>
    </location>
</feature>
<keyword evidence="3" id="KW-1185">Reference proteome</keyword>
<feature type="compositionally biased region" description="Basic and acidic residues" evidence="1">
    <location>
        <begin position="1"/>
        <end position="13"/>
    </location>
</feature>
<dbReference type="EMBL" id="BAABCP010000001">
    <property type="protein sequence ID" value="GAA3939140.1"/>
    <property type="molecule type" value="Genomic_DNA"/>
</dbReference>
<comment type="caution">
    <text evidence="2">The sequence shown here is derived from an EMBL/GenBank/DDBJ whole genome shotgun (WGS) entry which is preliminary data.</text>
</comment>
<organism evidence="2 3">
    <name type="scientific">Microbacterium soli</name>
    <dbReference type="NCBI Taxonomy" id="446075"/>
    <lineage>
        <taxon>Bacteria</taxon>
        <taxon>Bacillati</taxon>
        <taxon>Actinomycetota</taxon>
        <taxon>Actinomycetes</taxon>
        <taxon>Micrococcales</taxon>
        <taxon>Microbacteriaceae</taxon>
        <taxon>Microbacterium</taxon>
    </lineage>
</organism>